<accession>A0ABV0GRK7</accession>
<feature type="region of interest" description="Disordered" evidence="1">
    <location>
        <begin position="1"/>
        <end position="50"/>
    </location>
</feature>
<reference evidence="2 3" key="1">
    <citation type="journal article" date="2024" name="Appl. Microbiol. Biotechnol.">
        <title>Biosynthetic gene clusters with biotechnological applications in novel Antarctic isolates from Actinomycetota.</title>
        <authorList>
            <person name="Bruna P."/>
            <person name="Nunez-Montero K."/>
            <person name="Contreras M.J."/>
            <person name="Leal K."/>
            <person name="Garcia M."/>
            <person name="Abanto M."/>
            <person name="Barrientos L."/>
        </authorList>
    </citation>
    <scope>NUCLEOTIDE SEQUENCE [LARGE SCALE GENOMIC DNA]</scope>
    <source>
        <strain evidence="2 3">Se16.17</strain>
    </source>
</reference>
<name>A0ABV0GRK7_PAENI</name>
<dbReference type="EMBL" id="JBBMFV010000004">
    <property type="protein sequence ID" value="MEO3941212.1"/>
    <property type="molecule type" value="Genomic_DNA"/>
</dbReference>
<evidence type="ECO:0000313" key="3">
    <source>
        <dbReference type="Proteomes" id="UP001448614"/>
    </source>
</evidence>
<protein>
    <recommendedName>
        <fullName evidence="4">Asp23/Gls24 family envelope stress response protein</fullName>
    </recommendedName>
</protein>
<feature type="compositionally biased region" description="Low complexity" evidence="1">
    <location>
        <begin position="37"/>
        <end position="50"/>
    </location>
</feature>
<dbReference type="Proteomes" id="UP001448614">
    <property type="component" value="Unassembled WGS sequence"/>
</dbReference>
<keyword evidence="3" id="KW-1185">Reference proteome</keyword>
<gene>
    <name evidence="2" type="ORF">V3C41_09045</name>
</gene>
<evidence type="ECO:0000256" key="1">
    <source>
        <dbReference type="SAM" id="MobiDB-lite"/>
    </source>
</evidence>
<proteinExistence type="predicted"/>
<sequence>MTEFLEAADMPPTTGPGSRPTTGPASRTAAGQESQKAAGPVTAPTTAPTASAIPAPATVTVLAEELLGVVQAVDGVHAVYPAQPLWQSIAGAAIAAVTGEALPLIGLAETAGVLAVKVRIGVDASRPAPAVTREAAAAIRQHLLPRAAVVEISVVKLDS</sequence>
<evidence type="ECO:0000313" key="2">
    <source>
        <dbReference type="EMBL" id="MEO3941212.1"/>
    </source>
</evidence>
<feature type="compositionally biased region" description="Low complexity" evidence="1">
    <location>
        <begin position="11"/>
        <end position="24"/>
    </location>
</feature>
<evidence type="ECO:0008006" key="4">
    <source>
        <dbReference type="Google" id="ProtNLM"/>
    </source>
</evidence>
<organism evidence="2 3">
    <name type="scientific">Paenarthrobacter nicotinovorans</name>
    <name type="common">Arthrobacter nicotinovorans</name>
    <dbReference type="NCBI Taxonomy" id="29320"/>
    <lineage>
        <taxon>Bacteria</taxon>
        <taxon>Bacillati</taxon>
        <taxon>Actinomycetota</taxon>
        <taxon>Actinomycetes</taxon>
        <taxon>Micrococcales</taxon>
        <taxon>Micrococcaceae</taxon>
        <taxon>Paenarthrobacter</taxon>
    </lineage>
</organism>
<dbReference type="RefSeq" id="WP_347782389.1">
    <property type="nucleotide sequence ID" value="NZ_JBBMFV010000004.1"/>
</dbReference>
<comment type="caution">
    <text evidence="2">The sequence shown here is derived from an EMBL/GenBank/DDBJ whole genome shotgun (WGS) entry which is preliminary data.</text>
</comment>